<evidence type="ECO:0000313" key="3">
    <source>
        <dbReference type="EMBL" id="CAB5194673.1"/>
    </source>
</evidence>
<evidence type="ECO:0000256" key="1">
    <source>
        <dbReference type="SAM" id="Coils"/>
    </source>
</evidence>
<feature type="coiled-coil region" evidence="1">
    <location>
        <begin position="342"/>
        <end position="369"/>
    </location>
</feature>
<evidence type="ECO:0000256" key="2">
    <source>
        <dbReference type="SAM" id="MobiDB-lite"/>
    </source>
</evidence>
<organism evidence="3">
    <name type="scientific">uncultured Caudovirales phage</name>
    <dbReference type="NCBI Taxonomy" id="2100421"/>
    <lineage>
        <taxon>Viruses</taxon>
        <taxon>Duplodnaviria</taxon>
        <taxon>Heunggongvirae</taxon>
        <taxon>Uroviricota</taxon>
        <taxon>Caudoviricetes</taxon>
        <taxon>Peduoviridae</taxon>
        <taxon>Maltschvirus</taxon>
        <taxon>Maltschvirus maltsch</taxon>
    </lineage>
</organism>
<gene>
    <name evidence="3" type="ORF">UFOVP171_19</name>
</gene>
<sequence length="949" mass="98791">MADNAPWLKYSAAQAPEQGPWSKYAKDDSGYVSSAGEYPIEMLRQMRNVAGGFVEAPAKAMTSAARILGLQTPEEAAARRENITSGLENLIGYEPAGMGAGPGRFFGETALTAGIPAATAGAAGLMRLAPKTLNYLTPALESAGFGRNLSLTQRAIGGGVTGGTTGALTSEDPTVGAMGGAMLGTVLPMAPSLVRTVTPFVQSAAKGAYSLVEPLAQVGKEAVINRTIRNAFAGDEATMQQAIDMLRNGATLRDVAVAFDKPVLAGFVNAAERVPFDDIVEAYAQKRGAENLGTVNQLLGAQQAASQAAEAARAQGAAMVTAAEQALEMTQQRLAANNTLTAQQKADALQNAQAALAKAKQNLLSLQSEAGGLAAGSNQLLAQNEAARRAEIEAALPTQRPEVIGGQLEQLAKAKESAASNAVRARFNEVREAGAGITGLPVDDLVGSARNIISDAAFAPGEAPEVAKILARMSPTPQAAPDAFSAMYGGATQGATKPATAAWQDLIDLREAINKDIRAVSGNIGAAAKRGNLLRLRGELDQKIQSLPDELVPPELKQLDSDSVAFYKETYVKPFRVGKTNINFLLSADGQPKVPVEKAVDNFFQPLSGAGVTKANRFMDMLGDNEEALDVMRRGILDVYRRKVAPDGVMDATAHAKFMRDYGDTLRTFEQRGLAVPEITQQGAAQSAADAAAASIAAERAAATKLSGGAAPTSTQKTLQQLSTEIPAGRAAVQTAAQAVREEPARVAAQGKATAAQLQQQAATEKTALTTAKQTAAGLPATAESVAAEAGALSRKYNVAPDKLLPTVVRDLPEAQAVVADVNRALANSATFEDLAARGDKLSSKLLDVKPADFVKAPMGILKEIIFNIVSRRLTGMARKEQAAEIATALLNEGTTAQFIERALKAGETGYGAGGSRIRKALSPDPLKRTLGNTNALSNSQNVNQLGAP</sequence>
<reference evidence="3" key="1">
    <citation type="submission" date="2020-05" db="EMBL/GenBank/DDBJ databases">
        <authorList>
            <person name="Chiriac C."/>
            <person name="Salcher M."/>
            <person name="Ghai R."/>
            <person name="Kavagutti S V."/>
        </authorList>
    </citation>
    <scope>NUCLEOTIDE SEQUENCE</scope>
</reference>
<accession>A0A6J7WF39</accession>
<feature type="compositionally biased region" description="Polar residues" evidence="2">
    <location>
        <begin position="931"/>
        <end position="949"/>
    </location>
</feature>
<feature type="region of interest" description="Disordered" evidence="2">
    <location>
        <begin position="930"/>
        <end position="949"/>
    </location>
</feature>
<keyword evidence="1" id="KW-0175">Coiled coil</keyword>
<dbReference type="EMBL" id="LR798214">
    <property type="protein sequence ID" value="CAB5194673.1"/>
    <property type="molecule type" value="Genomic_DNA"/>
</dbReference>
<proteinExistence type="predicted"/>
<protein>
    <submittedName>
        <fullName evidence="3">Uncharacterized protein</fullName>
    </submittedName>
</protein>
<name>A0A6J7WF39_9CAUD</name>